<feature type="compositionally biased region" description="Basic residues" evidence="1">
    <location>
        <begin position="1"/>
        <end position="14"/>
    </location>
</feature>
<evidence type="ECO:0000256" key="1">
    <source>
        <dbReference type="SAM" id="MobiDB-lite"/>
    </source>
</evidence>
<dbReference type="RefSeq" id="XP_046065594.1">
    <property type="nucleotide sequence ID" value="XM_046214681.1"/>
</dbReference>
<feature type="compositionally biased region" description="Polar residues" evidence="1">
    <location>
        <begin position="123"/>
        <end position="135"/>
    </location>
</feature>
<dbReference type="GeneID" id="70244968"/>
<proteinExistence type="predicted"/>
<evidence type="ECO:0000313" key="3">
    <source>
        <dbReference type="Proteomes" id="UP001201262"/>
    </source>
</evidence>
<name>A0AAD4KIF0_9EURO</name>
<keyword evidence="3" id="KW-1185">Reference proteome</keyword>
<evidence type="ECO:0000313" key="2">
    <source>
        <dbReference type="EMBL" id="KAH8689168.1"/>
    </source>
</evidence>
<protein>
    <submittedName>
        <fullName evidence="2">Uncharacterized protein</fullName>
    </submittedName>
</protein>
<dbReference type="AlphaFoldDB" id="A0AAD4KIF0"/>
<feature type="region of interest" description="Disordered" evidence="1">
    <location>
        <begin position="1"/>
        <end position="40"/>
    </location>
</feature>
<feature type="compositionally biased region" description="Polar residues" evidence="1">
    <location>
        <begin position="144"/>
        <end position="160"/>
    </location>
</feature>
<organism evidence="2 3">
    <name type="scientific">Talaromyces proteolyticus</name>
    <dbReference type="NCBI Taxonomy" id="1131652"/>
    <lineage>
        <taxon>Eukaryota</taxon>
        <taxon>Fungi</taxon>
        <taxon>Dikarya</taxon>
        <taxon>Ascomycota</taxon>
        <taxon>Pezizomycotina</taxon>
        <taxon>Eurotiomycetes</taxon>
        <taxon>Eurotiomycetidae</taxon>
        <taxon>Eurotiales</taxon>
        <taxon>Trichocomaceae</taxon>
        <taxon>Talaromyces</taxon>
        <taxon>Talaromyces sect. Bacilispori</taxon>
    </lineage>
</organism>
<reference evidence="2" key="1">
    <citation type="submission" date="2021-12" db="EMBL/GenBank/DDBJ databases">
        <title>Convergent genome expansion in fungi linked to evolution of root-endophyte symbiosis.</title>
        <authorList>
            <consortium name="DOE Joint Genome Institute"/>
            <person name="Ke Y.-H."/>
            <person name="Bonito G."/>
            <person name="Liao H.-L."/>
            <person name="Looney B."/>
            <person name="Rojas-Flechas A."/>
            <person name="Nash J."/>
            <person name="Hameed K."/>
            <person name="Schadt C."/>
            <person name="Martin F."/>
            <person name="Crous P.W."/>
            <person name="Miettinen O."/>
            <person name="Magnuson J.K."/>
            <person name="Labbe J."/>
            <person name="Jacobson D."/>
            <person name="Doktycz M.J."/>
            <person name="Veneault-Fourrey C."/>
            <person name="Kuo A."/>
            <person name="Mondo S."/>
            <person name="Calhoun S."/>
            <person name="Riley R."/>
            <person name="Ohm R."/>
            <person name="LaButti K."/>
            <person name="Andreopoulos B."/>
            <person name="Pangilinan J."/>
            <person name="Nolan M."/>
            <person name="Tritt A."/>
            <person name="Clum A."/>
            <person name="Lipzen A."/>
            <person name="Daum C."/>
            <person name="Barry K."/>
            <person name="Grigoriev I.V."/>
            <person name="Vilgalys R."/>
        </authorList>
    </citation>
    <scope>NUCLEOTIDE SEQUENCE</scope>
    <source>
        <strain evidence="2">PMI_201</strain>
    </source>
</reference>
<sequence length="496" mass="54366">MSSKRHGSNQKKRPALGQQFDSYRQIRQRPTDEDPAVTDVTQGISAISTTSGAQITEAAYHSQGSWPPPPPGADVTVRSSGGYGDNNPSYQSSQQPGYPSYQQSSQLPAYYAYEYELSSQLAEYSHQQSSQQPGYNSYRLPGYHSSQQSSQLPGHQSSANARLPVDNTTSGPPPMDPPSMGPPPTGPPPMGPPPMGPPSMGPPSMGPPPLGPPPLGPPPLGPPPLKDGRLMGMPNIEPLGNDILYLITLFNRGRPRDARTFCLQRLVKANVGPAGENHRWEELSGGGEVSGGEVSGPMEYFARPGVHTNHQKYGFPRSLGVILTSSRKAKVFFWEFGAHRWGHSLTPALENAYDELLRESDTNVLSSQISLQVLLGMRKNATGHPKTQVMNFLNPANLKKISLDEIDFHNENNLVTPLMDISNFGSEKDIQINLFPFLTSTNNEWGWRLTTQEPGRLFTHVQVETSWDEANMTRETRTVTAIHSFAIPARPSNRLL</sequence>
<feature type="compositionally biased region" description="Pro residues" evidence="1">
    <location>
        <begin position="171"/>
        <end position="225"/>
    </location>
</feature>
<dbReference type="EMBL" id="JAJTJA010000016">
    <property type="protein sequence ID" value="KAH8689168.1"/>
    <property type="molecule type" value="Genomic_DNA"/>
</dbReference>
<comment type="caution">
    <text evidence="2">The sequence shown here is derived from an EMBL/GenBank/DDBJ whole genome shotgun (WGS) entry which is preliminary data.</text>
</comment>
<gene>
    <name evidence="2" type="ORF">BGW36DRAFT_365699</name>
</gene>
<accession>A0AAD4KIF0</accession>
<feature type="region of interest" description="Disordered" evidence="1">
    <location>
        <begin position="57"/>
        <end position="104"/>
    </location>
</feature>
<feature type="compositionally biased region" description="Low complexity" evidence="1">
    <location>
        <begin position="88"/>
        <end position="104"/>
    </location>
</feature>
<feature type="region of interest" description="Disordered" evidence="1">
    <location>
        <begin position="123"/>
        <end position="229"/>
    </location>
</feature>
<dbReference type="Proteomes" id="UP001201262">
    <property type="component" value="Unassembled WGS sequence"/>
</dbReference>